<evidence type="ECO:0000313" key="1">
    <source>
        <dbReference type="EMBL" id="GFQ78096.1"/>
    </source>
</evidence>
<organism evidence="1 2">
    <name type="scientific">Trichonephila clavata</name>
    <name type="common">Joro spider</name>
    <name type="synonym">Nephila clavata</name>
    <dbReference type="NCBI Taxonomy" id="2740835"/>
    <lineage>
        <taxon>Eukaryota</taxon>
        <taxon>Metazoa</taxon>
        <taxon>Ecdysozoa</taxon>
        <taxon>Arthropoda</taxon>
        <taxon>Chelicerata</taxon>
        <taxon>Arachnida</taxon>
        <taxon>Araneae</taxon>
        <taxon>Araneomorphae</taxon>
        <taxon>Entelegynae</taxon>
        <taxon>Araneoidea</taxon>
        <taxon>Nephilidae</taxon>
        <taxon>Trichonephila</taxon>
    </lineage>
</organism>
<reference evidence="1" key="1">
    <citation type="submission" date="2020-07" db="EMBL/GenBank/DDBJ databases">
        <title>Multicomponent nature underlies the extraordinary mechanical properties of spider dragline silk.</title>
        <authorList>
            <person name="Kono N."/>
            <person name="Nakamura H."/>
            <person name="Mori M."/>
            <person name="Yoshida Y."/>
            <person name="Ohtoshi R."/>
            <person name="Malay A.D."/>
            <person name="Moran D.A.P."/>
            <person name="Tomita M."/>
            <person name="Numata K."/>
            <person name="Arakawa K."/>
        </authorList>
    </citation>
    <scope>NUCLEOTIDE SEQUENCE</scope>
</reference>
<comment type="caution">
    <text evidence="1">The sequence shown here is derived from an EMBL/GenBank/DDBJ whole genome shotgun (WGS) entry which is preliminary data.</text>
</comment>
<dbReference type="Proteomes" id="UP000887116">
    <property type="component" value="Unassembled WGS sequence"/>
</dbReference>
<accession>A0A8X6KMG0</accession>
<name>A0A8X6KMG0_TRICU</name>
<proteinExistence type="predicted"/>
<protein>
    <submittedName>
        <fullName evidence="1">Uncharacterized protein</fullName>
    </submittedName>
</protein>
<dbReference type="AlphaFoldDB" id="A0A8X6KMG0"/>
<dbReference type="EMBL" id="BMAO01002080">
    <property type="protein sequence ID" value="GFQ78096.1"/>
    <property type="molecule type" value="Genomic_DNA"/>
</dbReference>
<sequence length="77" mass="8542">MSTKGVRAIIKRFEVTGKLEVHILRNRKCVTLVLVDGIKTAVEVLSEISEFGGSSARAASRQARLVLQHRPENIQKT</sequence>
<gene>
    <name evidence="1" type="ORF">TNCT_438151</name>
</gene>
<keyword evidence="2" id="KW-1185">Reference proteome</keyword>
<evidence type="ECO:0000313" key="2">
    <source>
        <dbReference type="Proteomes" id="UP000887116"/>
    </source>
</evidence>